<dbReference type="EMBL" id="JACHVY010000001">
    <property type="protein sequence ID" value="MBB2899706.1"/>
    <property type="molecule type" value="Genomic_DNA"/>
</dbReference>
<sequence>MATVVLVLGPVLALLGAAASLEPLLDVPAVAAAVAVVLGLLGSAAFLVLASATYRAWLGWTFVALAWLLAVLASLWPLVAAADATVDHARDVLPRVVHLVRESA</sequence>
<evidence type="ECO:0000313" key="3">
    <source>
        <dbReference type="Proteomes" id="UP000533269"/>
    </source>
</evidence>
<comment type="caution">
    <text evidence="2">The sequence shown here is derived from an EMBL/GenBank/DDBJ whole genome shotgun (WGS) entry which is preliminary data.</text>
</comment>
<gene>
    <name evidence="2" type="ORF">FHR75_000494</name>
</gene>
<feature type="transmembrane region" description="Helical" evidence="1">
    <location>
        <begin position="57"/>
        <end position="79"/>
    </location>
</feature>
<name>A0A7W4TIT9_KINRA</name>
<evidence type="ECO:0000256" key="1">
    <source>
        <dbReference type="SAM" id="Phobius"/>
    </source>
</evidence>
<dbReference type="RefSeq" id="WP_183390275.1">
    <property type="nucleotide sequence ID" value="NZ_JACHVY010000001.1"/>
</dbReference>
<dbReference type="Proteomes" id="UP000533269">
    <property type="component" value="Unassembled WGS sequence"/>
</dbReference>
<dbReference type="AlphaFoldDB" id="A0A7W4TIT9"/>
<keyword evidence="1" id="KW-0812">Transmembrane</keyword>
<keyword evidence="1" id="KW-0472">Membrane</keyword>
<accession>A0A7W4TIT9</accession>
<feature type="transmembrane region" description="Helical" evidence="1">
    <location>
        <begin position="29"/>
        <end position="50"/>
    </location>
</feature>
<reference evidence="2 3" key="2">
    <citation type="submission" date="2020-08" db="EMBL/GenBank/DDBJ databases">
        <authorList>
            <person name="Partida-Martinez L."/>
            <person name="Huntemann M."/>
            <person name="Clum A."/>
            <person name="Wang J."/>
            <person name="Palaniappan K."/>
            <person name="Ritter S."/>
            <person name="Chen I.-M."/>
            <person name="Stamatis D."/>
            <person name="Reddy T."/>
            <person name="O'Malley R."/>
            <person name="Daum C."/>
            <person name="Shapiro N."/>
            <person name="Ivanova N."/>
            <person name="Kyrpides N."/>
            <person name="Woyke T."/>
        </authorList>
    </citation>
    <scope>NUCLEOTIDE SEQUENCE [LARGE SCALE GENOMIC DNA]</scope>
    <source>
        <strain evidence="2 3">AS2.23</strain>
    </source>
</reference>
<evidence type="ECO:0000313" key="2">
    <source>
        <dbReference type="EMBL" id="MBB2899706.1"/>
    </source>
</evidence>
<organism evidence="2 3">
    <name type="scientific">Kineococcus radiotolerans</name>
    <dbReference type="NCBI Taxonomy" id="131568"/>
    <lineage>
        <taxon>Bacteria</taxon>
        <taxon>Bacillati</taxon>
        <taxon>Actinomycetota</taxon>
        <taxon>Actinomycetes</taxon>
        <taxon>Kineosporiales</taxon>
        <taxon>Kineosporiaceae</taxon>
        <taxon>Kineococcus</taxon>
    </lineage>
</organism>
<reference evidence="2 3" key="1">
    <citation type="submission" date="2020-08" db="EMBL/GenBank/DDBJ databases">
        <title>The Agave Microbiome: Exploring the role of microbial communities in plant adaptations to desert environments.</title>
        <authorList>
            <person name="Partida-Martinez L.P."/>
        </authorList>
    </citation>
    <scope>NUCLEOTIDE SEQUENCE [LARGE SCALE GENOMIC DNA]</scope>
    <source>
        <strain evidence="2 3">AS2.23</strain>
    </source>
</reference>
<protein>
    <submittedName>
        <fullName evidence="2">Uncharacterized protein</fullName>
    </submittedName>
</protein>
<proteinExistence type="predicted"/>
<keyword evidence="1" id="KW-1133">Transmembrane helix</keyword>